<dbReference type="EMBL" id="JANAVB010043331">
    <property type="protein sequence ID" value="KAJ6792912.1"/>
    <property type="molecule type" value="Genomic_DNA"/>
</dbReference>
<keyword evidence="1" id="KW-0479">Metal-binding</keyword>
<keyword evidence="5" id="KW-1133">Transmembrane helix</keyword>
<evidence type="ECO:0000256" key="1">
    <source>
        <dbReference type="ARBA" id="ARBA00022723"/>
    </source>
</evidence>
<comment type="caution">
    <text evidence="7">The sequence shown here is derived from an EMBL/GenBank/DDBJ whole genome shotgun (WGS) entry which is preliminary data.</text>
</comment>
<keyword evidence="5" id="KW-0472">Membrane</keyword>
<keyword evidence="5" id="KW-0812">Transmembrane</keyword>
<dbReference type="InterPro" id="IPR013083">
    <property type="entry name" value="Znf_RING/FYVE/PHD"/>
</dbReference>
<accession>A0AAX6DM74</accession>
<dbReference type="PANTHER" id="PTHR45798:SF97">
    <property type="entry name" value="ALCOHOL-SENSITIVE RING FINGER PROTEIN 1"/>
    <property type="match status" value="1"/>
</dbReference>
<keyword evidence="3" id="KW-0862">Zinc</keyword>
<sequence>MPSSRRALQSSPIPADPPQPLSVDSDIVVVLAALLCALICVVGLALVARCAWLRRAASAASALSVSPPPAKGLKKKAIRSLPMTIYSAPSPSSSAGAAASSAAVDCPICLADFCEGDEMRALPQCGHRFHLACIDTWLAAHSSCPSCRHVLLLQQTSCDRCGAATSAAAARGADLEAAKSSGTASTFLP</sequence>
<dbReference type="Pfam" id="PF13639">
    <property type="entry name" value="zf-RING_2"/>
    <property type="match status" value="1"/>
</dbReference>
<keyword evidence="2 4" id="KW-0863">Zinc-finger</keyword>
<evidence type="ECO:0000256" key="3">
    <source>
        <dbReference type="ARBA" id="ARBA00022833"/>
    </source>
</evidence>
<dbReference type="SMART" id="SM00184">
    <property type="entry name" value="RING"/>
    <property type="match status" value="1"/>
</dbReference>
<feature type="domain" description="RING-type" evidence="6">
    <location>
        <begin position="106"/>
        <end position="148"/>
    </location>
</feature>
<gene>
    <name evidence="7" type="ORF">M6B38_238900</name>
</gene>
<dbReference type="PANTHER" id="PTHR45798">
    <property type="entry name" value="RING-H2 FINGER PROTEIN ATL61-RELATED-RELATED"/>
    <property type="match status" value="1"/>
</dbReference>
<evidence type="ECO:0000256" key="5">
    <source>
        <dbReference type="SAM" id="Phobius"/>
    </source>
</evidence>
<proteinExistence type="predicted"/>
<protein>
    <submittedName>
        <fullName evidence="7">RING zinc finger domain superfamily protein</fullName>
    </submittedName>
</protein>
<organism evidence="7 8">
    <name type="scientific">Iris pallida</name>
    <name type="common">Sweet iris</name>
    <dbReference type="NCBI Taxonomy" id="29817"/>
    <lineage>
        <taxon>Eukaryota</taxon>
        <taxon>Viridiplantae</taxon>
        <taxon>Streptophyta</taxon>
        <taxon>Embryophyta</taxon>
        <taxon>Tracheophyta</taxon>
        <taxon>Spermatophyta</taxon>
        <taxon>Magnoliopsida</taxon>
        <taxon>Liliopsida</taxon>
        <taxon>Asparagales</taxon>
        <taxon>Iridaceae</taxon>
        <taxon>Iridoideae</taxon>
        <taxon>Irideae</taxon>
        <taxon>Iris</taxon>
    </lineage>
</organism>
<dbReference type="PROSITE" id="PS50089">
    <property type="entry name" value="ZF_RING_2"/>
    <property type="match status" value="1"/>
</dbReference>
<dbReference type="SUPFAM" id="SSF57850">
    <property type="entry name" value="RING/U-box"/>
    <property type="match status" value="1"/>
</dbReference>
<dbReference type="GO" id="GO:0008270">
    <property type="term" value="F:zinc ion binding"/>
    <property type="evidence" value="ECO:0007669"/>
    <property type="project" value="UniProtKB-KW"/>
</dbReference>
<evidence type="ECO:0000313" key="7">
    <source>
        <dbReference type="EMBL" id="KAJ6792912.1"/>
    </source>
</evidence>
<evidence type="ECO:0000313" key="8">
    <source>
        <dbReference type="Proteomes" id="UP001140949"/>
    </source>
</evidence>
<dbReference type="Gene3D" id="3.30.40.10">
    <property type="entry name" value="Zinc/RING finger domain, C3HC4 (zinc finger)"/>
    <property type="match status" value="1"/>
</dbReference>
<dbReference type="InterPro" id="IPR052788">
    <property type="entry name" value="RING-type_E3_ligase_ATL"/>
</dbReference>
<evidence type="ECO:0000259" key="6">
    <source>
        <dbReference type="PROSITE" id="PS50089"/>
    </source>
</evidence>
<keyword evidence="8" id="KW-1185">Reference proteome</keyword>
<evidence type="ECO:0000256" key="4">
    <source>
        <dbReference type="PROSITE-ProRule" id="PRU00175"/>
    </source>
</evidence>
<dbReference type="InterPro" id="IPR001841">
    <property type="entry name" value="Znf_RING"/>
</dbReference>
<feature type="transmembrane region" description="Helical" evidence="5">
    <location>
        <begin position="27"/>
        <end position="48"/>
    </location>
</feature>
<reference evidence="7" key="1">
    <citation type="journal article" date="2023" name="GigaByte">
        <title>Genome assembly of the bearded iris, Iris pallida Lam.</title>
        <authorList>
            <person name="Bruccoleri R.E."/>
            <person name="Oakeley E.J."/>
            <person name="Faust A.M.E."/>
            <person name="Altorfer M."/>
            <person name="Dessus-Babus S."/>
            <person name="Burckhardt D."/>
            <person name="Oertli M."/>
            <person name="Naumann U."/>
            <person name="Petersen F."/>
            <person name="Wong J."/>
        </authorList>
    </citation>
    <scope>NUCLEOTIDE SEQUENCE</scope>
    <source>
        <strain evidence="7">GSM-AAB239-AS_SAM_17_03QT</strain>
    </source>
</reference>
<evidence type="ECO:0000256" key="2">
    <source>
        <dbReference type="ARBA" id="ARBA00022771"/>
    </source>
</evidence>
<dbReference type="AlphaFoldDB" id="A0AAX6DM74"/>
<reference evidence="7" key="2">
    <citation type="submission" date="2023-04" db="EMBL/GenBank/DDBJ databases">
        <authorList>
            <person name="Bruccoleri R.E."/>
            <person name="Oakeley E.J."/>
            <person name="Faust A.-M."/>
            <person name="Dessus-Babus S."/>
            <person name="Altorfer M."/>
            <person name="Burckhardt D."/>
            <person name="Oertli M."/>
            <person name="Naumann U."/>
            <person name="Petersen F."/>
            <person name="Wong J."/>
        </authorList>
    </citation>
    <scope>NUCLEOTIDE SEQUENCE</scope>
    <source>
        <strain evidence="7">GSM-AAB239-AS_SAM_17_03QT</strain>
        <tissue evidence="7">Leaf</tissue>
    </source>
</reference>
<name>A0AAX6DM74_IRIPA</name>
<dbReference type="Proteomes" id="UP001140949">
    <property type="component" value="Unassembled WGS sequence"/>
</dbReference>